<feature type="signal peptide" evidence="1">
    <location>
        <begin position="1"/>
        <end position="21"/>
    </location>
</feature>
<dbReference type="Proteomes" id="UP000700596">
    <property type="component" value="Unassembled WGS sequence"/>
</dbReference>
<keyword evidence="1" id="KW-0732">Signal</keyword>
<protein>
    <submittedName>
        <fullName evidence="2">Uncharacterized protein</fullName>
    </submittedName>
</protein>
<dbReference type="AlphaFoldDB" id="A0A9P9I5K0"/>
<comment type="caution">
    <text evidence="2">The sequence shown here is derived from an EMBL/GenBank/DDBJ whole genome shotgun (WGS) entry which is preliminary data.</text>
</comment>
<keyword evidence="3" id="KW-1185">Reference proteome</keyword>
<gene>
    <name evidence="2" type="ORF">B0J11DRAFT_586877</name>
</gene>
<evidence type="ECO:0000313" key="3">
    <source>
        <dbReference type="Proteomes" id="UP000700596"/>
    </source>
</evidence>
<sequence>MTIFHRSLLVVAAALASLASATNVPEDVYQVTNLGDGTASWQSVTNTSAPAIIVTYEATLSTKARSAKFAKRTDRTDCWGHMLNRGDTDSALQGLRQWAGSGRDLSSGPGPYYLTVKRGDMIAYYCITRGWQTGNLHIDDVNHAIRKMDEKCRPYEASWYGWDGGLEIVGKSRIQDQVCIGPF</sequence>
<name>A0A9P9I5K0_9PLEO</name>
<accession>A0A9P9I5K0</accession>
<evidence type="ECO:0000313" key="2">
    <source>
        <dbReference type="EMBL" id="KAH7108588.1"/>
    </source>
</evidence>
<organism evidence="2 3">
    <name type="scientific">Dendryphion nanum</name>
    <dbReference type="NCBI Taxonomy" id="256645"/>
    <lineage>
        <taxon>Eukaryota</taxon>
        <taxon>Fungi</taxon>
        <taxon>Dikarya</taxon>
        <taxon>Ascomycota</taxon>
        <taxon>Pezizomycotina</taxon>
        <taxon>Dothideomycetes</taxon>
        <taxon>Pleosporomycetidae</taxon>
        <taxon>Pleosporales</taxon>
        <taxon>Torulaceae</taxon>
        <taxon>Dendryphion</taxon>
    </lineage>
</organism>
<evidence type="ECO:0000256" key="1">
    <source>
        <dbReference type="SAM" id="SignalP"/>
    </source>
</evidence>
<feature type="chain" id="PRO_5040479936" evidence="1">
    <location>
        <begin position="22"/>
        <end position="183"/>
    </location>
</feature>
<dbReference type="EMBL" id="JAGMWT010000059">
    <property type="protein sequence ID" value="KAH7108588.1"/>
    <property type="molecule type" value="Genomic_DNA"/>
</dbReference>
<dbReference type="OrthoDB" id="3768082at2759"/>
<reference evidence="2" key="1">
    <citation type="journal article" date="2021" name="Nat. Commun.">
        <title>Genetic determinants of endophytism in the Arabidopsis root mycobiome.</title>
        <authorList>
            <person name="Mesny F."/>
            <person name="Miyauchi S."/>
            <person name="Thiergart T."/>
            <person name="Pickel B."/>
            <person name="Atanasova L."/>
            <person name="Karlsson M."/>
            <person name="Huettel B."/>
            <person name="Barry K.W."/>
            <person name="Haridas S."/>
            <person name="Chen C."/>
            <person name="Bauer D."/>
            <person name="Andreopoulos W."/>
            <person name="Pangilinan J."/>
            <person name="LaButti K."/>
            <person name="Riley R."/>
            <person name="Lipzen A."/>
            <person name="Clum A."/>
            <person name="Drula E."/>
            <person name="Henrissat B."/>
            <person name="Kohler A."/>
            <person name="Grigoriev I.V."/>
            <person name="Martin F.M."/>
            <person name="Hacquard S."/>
        </authorList>
    </citation>
    <scope>NUCLEOTIDE SEQUENCE</scope>
    <source>
        <strain evidence="2">MPI-CAGE-CH-0243</strain>
    </source>
</reference>
<proteinExistence type="predicted"/>